<accession>A0A975JWT7</accession>
<name>A0A975JWT7_9MYCO</name>
<dbReference type="KEGG" id="mspg:F6B93_08500"/>
<dbReference type="AlphaFoldDB" id="A0A975JWT7"/>
<dbReference type="RefSeq" id="WP_211698700.1">
    <property type="nucleotide sequence ID" value="NZ_CP046600.1"/>
</dbReference>
<evidence type="ECO:0000313" key="1">
    <source>
        <dbReference type="EMBL" id="QUR67132.1"/>
    </source>
</evidence>
<keyword evidence="2" id="KW-1185">Reference proteome</keyword>
<reference evidence="1" key="1">
    <citation type="submission" date="2019-12" db="EMBL/GenBank/DDBJ databases">
        <title>Mycobacterium spongiae sp. nov.</title>
        <authorList>
            <person name="Stinear T."/>
        </authorList>
    </citation>
    <scope>NUCLEOTIDE SEQUENCE</scope>
    <source>
        <strain evidence="1">FSD4b-SM</strain>
    </source>
</reference>
<proteinExistence type="predicted"/>
<evidence type="ECO:0000313" key="2">
    <source>
        <dbReference type="Proteomes" id="UP000682202"/>
    </source>
</evidence>
<dbReference type="Proteomes" id="UP000682202">
    <property type="component" value="Chromosome"/>
</dbReference>
<protein>
    <submittedName>
        <fullName evidence="1">DUF1801 domain-containing protein</fullName>
    </submittedName>
</protein>
<dbReference type="EMBL" id="CP046600">
    <property type="protein sequence ID" value="QUR67132.1"/>
    <property type="molecule type" value="Genomic_DNA"/>
</dbReference>
<sequence length="146" mass="16316">MRVVDTSPDDYLATLPEEHRATLTALDRTIQRALPGRDRVLWQGVFWGGTHQSIIGYGHVNQTRSSGDTVAWFLVGLARQKRNYSIYVNAAADNAYLAHRYADRLGRVRLGAASISFRRIEDLDVAVLVELVVEADRLTPADPPRS</sequence>
<organism evidence="1 2">
    <name type="scientific">Mycobacterium spongiae</name>
    <dbReference type="NCBI Taxonomy" id="886343"/>
    <lineage>
        <taxon>Bacteria</taxon>
        <taxon>Bacillati</taxon>
        <taxon>Actinomycetota</taxon>
        <taxon>Actinomycetes</taxon>
        <taxon>Mycobacteriales</taxon>
        <taxon>Mycobacteriaceae</taxon>
        <taxon>Mycobacterium</taxon>
    </lineage>
</organism>
<gene>
    <name evidence="1" type="ORF">F6B93_08500</name>
</gene>